<evidence type="ECO:0000256" key="6">
    <source>
        <dbReference type="SAM" id="Phobius"/>
    </source>
</evidence>
<organism evidence="7">
    <name type="scientific">Spongospora subterranea</name>
    <dbReference type="NCBI Taxonomy" id="70186"/>
    <lineage>
        <taxon>Eukaryota</taxon>
        <taxon>Sar</taxon>
        <taxon>Rhizaria</taxon>
        <taxon>Endomyxa</taxon>
        <taxon>Phytomyxea</taxon>
        <taxon>Plasmodiophorida</taxon>
        <taxon>Plasmodiophoridae</taxon>
        <taxon>Spongospora</taxon>
    </lineage>
</organism>
<evidence type="ECO:0000256" key="5">
    <source>
        <dbReference type="ARBA" id="ARBA00023136"/>
    </source>
</evidence>
<reference evidence="7" key="1">
    <citation type="submission" date="2015-04" db="EMBL/GenBank/DDBJ databases">
        <title>The genome sequence of the plant pathogenic Rhizarian Plasmodiophora brassicae reveals insights in its biotrophic life cycle and the origin of chitin synthesis.</title>
        <authorList>
            <person name="Schwelm A."/>
            <person name="Fogelqvist J."/>
            <person name="Knaust A."/>
            <person name="Julke S."/>
            <person name="Lilja T."/>
            <person name="Dhandapani V."/>
            <person name="Bonilla-Rosso G."/>
            <person name="Karlsson M."/>
            <person name="Shevchenko A."/>
            <person name="Choi S.R."/>
            <person name="Kim H.G."/>
            <person name="Park J.Y."/>
            <person name="Lim Y.P."/>
            <person name="Ludwig-Muller J."/>
            <person name="Dixelius C."/>
        </authorList>
    </citation>
    <scope>NUCLEOTIDE SEQUENCE</scope>
    <source>
        <tissue evidence="7">Potato root galls</tissue>
    </source>
</reference>
<evidence type="ECO:0000256" key="3">
    <source>
        <dbReference type="ARBA" id="ARBA00022692"/>
    </source>
</evidence>
<evidence type="ECO:0000256" key="2">
    <source>
        <dbReference type="ARBA" id="ARBA00010131"/>
    </source>
</evidence>
<dbReference type="GO" id="GO:0012505">
    <property type="term" value="C:endomembrane system"/>
    <property type="evidence" value="ECO:0007669"/>
    <property type="project" value="TreeGrafter"/>
</dbReference>
<comment type="subcellular location">
    <subcellularLocation>
        <location evidence="1">Membrane</location>
    </subcellularLocation>
</comment>
<dbReference type="PANTHER" id="PTHR33966:SF1">
    <property type="entry name" value="PROTEIN ODR-4 HOMOLOG"/>
    <property type="match status" value="1"/>
</dbReference>
<dbReference type="Pfam" id="PF14778">
    <property type="entry name" value="ODR4-like"/>
    <property type="match status" value="1"/>
</dbReference>
<evidence type="ECO:0000313" key="7">
    <source>
        <dbReference type="EMBL" id="CRZ10262.1"/>
    </source>
</evidence>
<accession>A0A0H5R977</accession>
<keyword evidence="3 6" id="KW-0812">Transmembrane</keyword>
<dbReference type="GO" id="GO:0008104">
    <property type="term" value="P:intracellular protein localization"/>
    <property type="evidence" value="ECO:0007669"/>
    <property type="project" value="TreeGrafter"/>
</dbReference>
<dbReference type="EMBL" id="HACM01009820">
    <property type="protein sequence ID" value="CRZ10262.1"/>
    <property type="molecule type" value="Transcribed_RNA"/>
</dbReference>
<comment type="similarity">
    <text evidence="2">Belongs to the ODR-4 family.</text>
</comment>
<dbReference type="PANTHER" id="PTHR33966">
    <property type="entry name" value="PROTEIN ODR-4 HOMOLOG"/>
    <property type="match status" value="1"/>
</dbReference>
<sequence length="378" mass="40969">PLLLPEISGRFGHFCKMSYGTAIHPLKNVIIDSGLDSTLLSGTAPSVVVGVYHGTTAFALAKVDIPQGPFSLAWNSAFIEQLLIMLPGGIVPVGVFSGAADFSTLIEFFAEKSSIRCRRRSGPGGTSSTAITVRKEPSLAKSLMLLTTSVFFSFDVQIGDPNCVEKAIRTILDKAAPVLCEPTTKKRVLSAENNELASYLSSEVTNIEFLLSSFKTPSDERREFVYTGTQVGVAYILPRATLWDGVIALKSDIAKSGSHRFQLCLQENQGSNSVVSEQETPLPRRVIIFHPDSQLRMSDYAFPDELEVEINDRIQELLGVSNALRTFAEISEKLRLPAPENVPEPLLSSTITSISNFVCIIIAALPVIAAIAFMATVS</sequence>
<proteinExistence type="inferred from homology"/>
<keyword evidence="5 6" id="KW-0472">Membrane</keyword>
<dbReference type="AlphaFoldDB" id="A0A0H5R977"/>
<evidence type="ECO:0000256" key="4">
    <source>
        <dbReference type="ARBA" id="ARBA00022989"/>
    </source>
</evidence>
<dbReference type="InterPro" id="IPR029454">
    <property type="entry name" value="ODR-4-like"/>
</dbReference>
<protein>
    <submittedName>
        <fullName evidence="7">Uncharacterized protein</fullName>
    </submittedName>
</protein>
<keyword evidence="4 6" id="KW-1133">Transmembrane helix</keyword>
<feature type="transmembrane region" description="Helical" evidence="6">
    <location>
        <begin position="354"/>
        <end position="377"/>
    </location>
</feature>
<dbReference type="GO" id="GO:0016020">
    <property type="term" value="C:membrane"/>
    <property type="evidence" value="ECO:0007669"/>
    <property type="project" value="UniProtKB-SubCell"/>
</dbReference>
<name>A0A0H5R977_9EUKA</name>
<feature type="non-terminal residue" evidence="7">
    <location>
        <position position="1"/>
    </location>
</feature>
<evidence type="ECO:0000256" key="1">
    <source>
        <dbReference type="ARBA" id="ARBA00004370"/>
    </source>
</evidence>